<reference evidence="2 3" key="1">
    <citation type="submission" date="2020-08" db="EMBL/GenBank/DDBJ databases">
        <authorList>
            <person name="Koutsovoulos G."/>
            <person name="Danchin GJ E."/>
        </authorList>
    </citation>
    <scope>NUCLEOTIDE SEQUENCE [LARGE SCALE GENOMIC DNA]</scope>
</reference>
<feature type="transmembrane region" description="Helical" evidence="1">
    <location>
        <begin position="30"/>
        <end position="54"/>
    </location>
</feature>
<gene>
    <name evidence="2" type="ORF">MENT_LOCUS61027</name>
</gene>
<comment type="caution">
    <text evidence="2">The sequence shown here is derived from an EMBL/GenBank/DDBJ whole genome shotgun (WGS) entry which is preliminary data.</text>
</comment>
<dbReference type="EMBL" id="CAJEWN010003273">
    <property type="protein sequence ID" value="CAD2207118.1"/>
    <property type="molecule type" value="Genomic_DNA"/>
</dbReference>
<proteinExistence type="predicted"/>
<dbReference type="Proteomes" id="UP000580250">
    <property type="component" value="Unassembled WGS sequence"/>
</dbReference>
<keyword evidence="1" id="KW-0472">Membrane</keyword>
<accession>A0A6V7Y6D9</accession>
<keyword evidence="1" id="KW-1133">Transmembrane helix</keyword>
<protein>
    <submittedName>
        <fullName evidence="2">Uncharacterized protein</fullName>
    </submittedName>
</protein>
<sequence>MKEDINSFFTGHKSKRQLLWQFIPSTLPSFLSFFLLLFLTVLTFHIFLQFLFFIPARIYYLLFFSSHFNVLERNFFLKPPIGCLGGLIIYEKKEIFDE</sequence>
<name>A0A6V7Y6D9_MELEN</name>
<evidence type="ECO:0000256" key="1">
    <source>
        <dbReference type="SAM" id="Phobius"/>
    </source>
</evidence>
<evidence type="ECO:0000313" key="2">
    <source>
        <dbReference type="EMBL" id="CAD2207118.1"/>
    </source>
</evidence>
<dbReference type="AlphaFoldDB" id="A0A6V7Y6D9"/>
<evidence type="ECO:0000313" key="3">
    <source>
        <dbReference type="Proteomes" id="UP000580250"/>
    </source>
</evidence>
<keyword evidence="1" id="KW-0812">Transmembrane</keyword>
<organism evidence="2 3">
    <name type="scientific">Meloidogyne enterolobii</name>
    <name type="common">Root-knot nematode worm</name>
    <name type="synonym">Meloidogyne mayaguensis</name>
    <dbReference type="NCBI Taxonomy" id="390850"/>
    <lineage>
        <taxon>Eukaryota</taxon>
        <taxon>Metazoa</taxon>
        <taxon>Ecdysozoa</taxon>
        <taxon>Nematoda</taxon>
        <taxon>Chromadorea</taxon>
        <taxon>Rhabditida</taxon>
        <taxon>Tylenchina</taxon>
        <taxon>Tylenchomorpha</taxon>
        <taxon>Tylenchoidea</taxon>
        <taxon>Meloidogynidae</taxon>
        <taxon>Meloidogyninae</taxon>
        <taxon>Meloidogyne</taxon>
    </lineage>
</organism>